<reference evidence="1" key="1">
    <citation type="submission" date="2022-03" db="EMBL/GenBank/DDBJ databases">
        <authorList>
            <person name="Sayadi A."/>
        </authorList>
    </citation>
    <scope>NUCLEOTIDE SEQUENCE</scope>
</reference>
<sequence length="70" mass="7800">MKHLSCFSNKDGCHHFNIGKLNYENKVKLTVAEEFTDLEPDEAGPSSSAAKALINGDYILVELVQKKYAK</sequence>
<comment type="caution">
    <text evidence="1">The sequence shown here is derived from an EMBL/GenBank/DDBJ whole genome shotgun (WGS) entry which is preliminary data.</text>
</comment>
<accession>A0A9P0JLY0</accession>
<dbReference type="AlphaFoldDB" id="A0A9P0JLY0"/>
<evidence type="ECO:0000313" key="2">
    <source>
        <dbReference type="Proteomes" id="UP001152888"/>
    </source>
</evidence>
<name>A0A9P0JLY0_ACAOB</name>
<dbReference type="EMBL" id="CAKOFQ010006655">
    <property type="protein sequence ID" value="CAH1954741.1"/>
    <property type="molecule type" value="Genomic_DNA"/>
</dbReference>
<protein>
    <submittedName>
        <fullName evidence="1">Uncharacterized protein</fullName>
    </submittedName>
</protein>
<evidence type="ECO:0000313" key="1">
    <source>
        <dbReference type="EMBL" id="CAH1954741.1"/>
    </source>
</evidence>
<keyword evidence="2" id="KW-1185">Reference proteome</keyword>
<gene>
    <name evidence="1" type="ORF">ACAOBT_LOCUS719</name>
</gene>
<dbReference type="Proteomes" id="UP001152888">
    <property type="component" value="Unassembled WGS sequence"/>
</dbReference>
<proteinExistence type="predicted"/>
<organism evidence="1 2">
    <name type="scientific">Acanthoscelides obtectus</name>
    <name type="common">Bean weevil</name>
    <name type="synonym">Bruchus obtectus</name>
    <dbReference type="NCBI Taxonomy" id="200917"/>
    <lineage>
        <taxon>Eukaryota</taxon>
        <taxon>Metazoa</taxon>
        <taxon>Ecdysozoa</taxon>
        <taxon>Arthropoda</taxon>
        <taxon>Hexapoda</taxon>
        <taxon>Insecta</taxon>
        <taxon>Pterygota</taxon>
        <taxon>Neoptera</taxon>
        <taxon>Endopterygota</taxon>
        <taxon>Coleoptera</taxon>
        <taxon>Polyphaga</taxon>
        <taxon>Cucujiformia</taxon>
        <taxon>Chrysomeloidea</taxon>
        <taxon>Chrysomelidae</taxon>
        <taxon>Bruchinae</taxon>
        <taxon>Bruchini</taxon>
        <taxon>Acanthoscelides</taxon>
    </lineage>
</organism>